<evidence type="ECO:0000256" key="1">
    <source>
        <dbReference type="ARBA" id="ARBA00000085"/>
    </source>
</evidence>
<dbReference type="Gene3D" id="1.10.287.130">
    <property type="match status" value="1"/>
</dbReference>
<evidence type="ECO:0000256" key="7">
    <source>
        <dbReference type="ARBA" id="ARBA00023012"/>
    </source>
</evidence>
<dbReference type="Pfam" id="PF16736">
    <property type="entry name" value="sCache_like"/>
    <property type="match status" value="1"/>
</dbReference>
<keyword evidence="7" id="KW-0902">Two-component regulatory system</keyword>
<organism evidence="11 12">
    <name type="scientific">Hungatella hathewayi WAL-18680</name>
    <dbReference type="NCBI Taxonomy" id="742737"/>
    <lineage>
        <taxon>Bacteria</taxon>
        <taxon>Bacillati</taxon>
        <taxon>Bacillota</taxon>
        <taxon>Clostridia</taxon>
        <taxon>Lachnospirales</taxon>
        <taxon>Lachnospiraceae</taxon>
        <taxon>Hungatella</taxon>
    </lineage>
</organism>
<dbReference type="InterPro" id="IPR005467">
    <property type="entry name" value="His_kinase_dom"/>
</dbReference>
<dbReference type="GO" id="GO:0000155">
    <property type="term" value="F:phosphorelay sensor kinase activity"/>
    <property type="evidence" value="ECO:0007669"/>
    <property type="project" value="InterPro"/>
</dbReference>
<gene>
    <name evidence="11" type="ORF">HMPREF9473_04529</name>
</gene>
<keyword evidence="8 9" id="KW-0472">Membrane</keyword>
<dbReference type="FunFam" id="1.10.287.130:FF:000001">
    <property type="entry name" value="Two-component sensor histidine kinase"/>
    <property type="match status" value="1"/>
</dbReference>
<dbReference type="AlphaFoldDB" id="G5IM01"/>
<comment type="subcellular location">
    <subcellularLocation>
        <location evidence="2">Membrane</location>
    </subcellularLocation>
</comment>
<keyword evidence="4" id="KW-0597">Phosphoprotein</keyword>
<dbReference type="EC" id="2.7.13.3" evidence="3"/>
<dbReference type="InterPro" id="IPR000014">
    <property type="entry name" value="PAS"/>
</dbReference>
<dbReference type="InterPro" id="IPR003661">
    <property type="entry name" value="HisK_dim/P_dom"/>
</dbReference>
<dbReference type="CDD" id="cd00075">
    <property type="entry name" value="HATPase"/>
    <property type="match status" value="1"/>
</dbReference>
<dbReference type="Pfam" id="PF00512">
    <property type="entry name" value="HisKA"/>
    <property type="match status" value="1"/>
</dbReference>
<dbReference type="PROSITE" id="PS50109">
    <property type="entry name" value="HIS_KIN"/>
    <property type="match status" value="1"/>
</dbReference>
<comment type="catalytic activity">
    <reaction evidence="1">
        <text>ATP + protein L-histidine = ADP + protein N-phospho-L-histidine.</text>
        <dbReference type="EC" id="2.7.13.3"/>
    </reaction>
</comment>
<dbReference type="GO" id="GO:0016036">
    <property type="term" value="P:cellular response to phosphate starvation"/>
    <property type="evidence" value="ECO:0007669"/>
    <property type="project" value="TreeGrafter"/>
</dbReference>
<evidence type="ECO:0000256" key="4">
    <source>
        <dbReference type="ARBA" id="ARBA00022553"/>
    </source>
</evidence>
<dbReference type="HOGENOM" id="CLU_000445_89_2_9"/>
<reference evidence="11 12" key="1">
    <citation type="submission" date="2011-08" db="EMBL/GenBank/DDBJ databases">
        <title>The Genome Sequence of Clostridium hathewayi WAL-18680.</title>
        <authorList>
            <consortium name="The Broad Institute Genome Sequencing Platform"/>
            <person name="Earl A."/>
            <person name="Ward D."/>
            <person name="Feldgarden M."/>
            <person name="Gevers D."/>
            <person name="Finegold S.M."/>
            <person name="Summanen P.H."/>
            <person name="Molitoris D.R."/>
            <person name="Song M."/>
            <person name="Daigneault M."/>
            <person name="Allen-Vercoe E."/>
            <person name="Young S.K."/>
            <person name="Zeng Q."/>
            <person name="Gargeya S."/>
            <person name="Fitzgerald M."/>
            <person name="Haas B."/>
            <person name="Abouelleil A."/>
            <person name="Alvarado L."/>
            <person name="Arachchi H.M."/>
            <person name="Berlin A."/>
            <person name="Brown A."/>
            <person name="Chapman S.B."/>
            <person name="Chen Z."/>
            <person name="Dunbar C."/>
            <person name="Freedman E."/>
            <person name="Gearin G."/>
            <person name="Gellesch M."/>
            <person name="Goldberg J."/>
            <person name="Griggs A."/>
            <person name="Gujja S."/>
            <person name="Heiman D."/>
            <person name="Howarth C."/>
            <person name="Larson L."/>
            <person name="Lui A."/>
            <person name="MacDonald P.J.P."/>
            <person name="Montmayeur A."/>
            <person name="Murphy C."/>
            <person name="Neiman D."/>
            <person name="Pearson M."/>
            <person name="Priest M."/>
            <person name="Roberts A."/>
            <person name="Saif S."/>
            <person name="Shea T."/>
            <person name="Shenoy N."/>
            <person name="Sisk P."/>
            <person name="Stolte C."/>
            <person name="Sykes S."/>
            <person name="Wortman J."/>
            <person name="Nusbaum C."/>
            <person name="Birren B."/>
        </authorList>
    </citation>
    <scope>NUCLEOTIDE SEQUENCE [LARGE SCALE GENOMIC DNA]</scope>
    <source>
        <strain evidence="11 12">WAL-18680</strain>
    </source>
</reference>
<dbReference type="FunFam" id="3.30.565.10:FF:000006">
    <property type="entry name" value="Sensor histidine kinase WalK"/>
    <property type="match status" value="1"/>
</dbReference>
<evidence type="ECO:0000256" key="2">
    <source>
        <dbReference type="ARBA" id="ARBA00004370"/>
    </source>
</evidence>
<dbReference type="InterPro" id="IPR003594">
    <property type="entry name" value="HATPase_dom"/>
</dbReference>
<dbReference type="EMBL" id="ADLN01000120">
    <property type="protein sequence ID" value="EHI57420.1"/>
    <property type="molecule type" value="Genomic_DNA"/>
</dbReference>
<dbReference type="InterPro" id="IPR050351">
    <property type="entry name" value="BphY/WalK/GraS-like"/>
</dbReference>
<keyword evidence="9" id="KW-0812">Transmembrane</keyword>
<feature type="domain" description="Histidine kinase" evidence="10">
    <location>
        <begin position="346"/>
        <end position="557"/>
    </location>
</feature>
<dbReference type="InterPro" id="IPR031967">
    <property type="entry name" value="PhoR_single_Cache-like_dom"/>
</dbReference>
<dbReference type="PRINTS" id="PR00344">
    <property type="entry name" value="BCTRLSENSOR"/>
</dbReference>
<keyword evidence="5" id="KW-0808">Transferase</keyword>
<dbReference type="PANTHER" id="PTHR45453:SF1">
    <property type="entry name" value="PHOSPHATE REGULON SENSOR PROTEIN PHOR"/>
    <property type="match status" value="1"/>
</dbReference>
<dbReference type="CDD" id="cd00082">
    <property type="entry name" value="HisKA"/>
    <property type="match status" value="1"/>
</dbReference>
<evidence type="ECO:0000313" key="12">
    <source>
        <dbReference type="Proteomes" id="UP000005384"/>
    </source>
</evidence>
<keyword evidence="6" id="KW-0418">Kinase</keyword>
<dbReference type="SUPFAM" id="SSF47384">
    <property type="entry name" value="Homodimeric domain of signal transducing histidine kinase"/>
    <property type="match status" value="1"/>
</dbReference>
<evidence type="ECO:0000313" key="11">
    <source>
        <dbReference type="EMBL" id="EHI57420.1"/>
    </source>
</evidence>
<dbReference type="Gene3D" id="3.30.565.10">
    <property type="entry name" value="Histidine kinase-like ATPase, C-terminal domain"/>
    <property type="match status" value="1"/>
</dbReference>
<dbReference type="Proteomes" id="UP000005384">
    <property type="component" value="Unassembled WGS sequence"/>
</dbReference>
<dbReference type="SMART" id="SM00388">
    <property type="entry name" value="HisKA"/>
    <property type="match status" value="1"/>
</dbReference>
<dbReference type="InterPro" id="IPR035965">
    <property type="entry name" value="PAS-like_dom_sf"/>
</dbReference>
<evidence type="ECO:0000256" key="3">
    <source>
        <dbReference type="ARBA" id="ARBA00012438"/>
    </source>
</evidence>
<comment type="caution">
    <text evidence="11">The sequence shown here is derived from an EMBL/GenBank/DDBJ whole genome shotgun (WGS) entry which is preliminary data.</text>
</comment>
<dbReference type="RefSeq" id="WP_006782517.1">
    <property type="nucleotide sequence ID" value="NZ_CP040506.1"/>
</dbReference>
<dbReference type="InterPro" id="IPR036890">
    <property type="entry name" value="HATPase_C_sf"/>
</dbReference>
<dbReference type="Pfam" id="PF02518">
    <property type="entry name" value="HATPase_c"/>
    <property type="match status" value="1"/>
</dbReference>
<dbReference type="SMART" id="SM00387">
    <property type="entry name" value="HATPase_c"/>
    <property type="match status" value="1"/>
</dbReference>
<proteinExistence type="predicted"/>
<name>G5IM01_9FIRM</name>
<dbReference type="SUPFAM" id="SSF55785">
    <property type="entry name" value="PYP-like sensor domain (PAS domain)"/>
    <property type="match status" value="1"/>
</dbReference>
<dbReference type="OrthoDB" id="9813151at2"/>
<dbReference type="SUPFAM" id="SSF55874">
    <property type="entry name" value="ATPase domain of HSP90 chaperone/DNA topoisomerase II/histidine kinase"/>
    <property type="match status" value="1"/>
</dbReference>
<dbReference type="PATRIC" id="fig|742737.3.peg.4515"/>
<evidence type="ECO:0000256" key="8">
    <source>
        <dbReference type="ARBA" id="ARBA00023136"/>
    </source>
</evidence>
<evidence type="ECO:0000256" key="9">
    <source>
        <dbReference type="SAM" id="Phobius"/>
    </source>
</evidence>
<evidence type="ECO:0000256" key="6">
    <source>
        <dbReference type="ARBA" id="ARBA00022777"/>
    </source>
</evidence>
<dbReference type="InterPro" id="IPR036097">
    <property type="entry name" value="HisK_dim/P_sf"/>
</dbReference>
<protein>
    <recommendedName>
        <fullName evidence="3">histidine kinase</fullName>
        <ecNumber evidence="3">2.7.13.3</ecNumber>
    </recommendedName>
</protein>
<dbReference type="Gene3D" id="3.30.450.20">
    <property type="entry name" value="PAS domain"/>
    <property type="match status" value="1"/>
</dbReference>
<dbReference type="PANTHER" id="PTHR45453">
    <property type="entry name" value="PHOSPHATE REGULON SENSOR PROTEIN PHOR"/>
    <property type="match status" value="1"/>
</dbReference>
<accession>G5IM01</accession>
<feature type="transmembrane region" description="Helical" evidence="9">
    <location>
        <begin position="154"/>
        <end position="173"/>
    </location>
</feature>
<keyword evidence="9" id="KW-1133">Transmembrane helix</keyword>
<dbReference type="GO" id="GO:0005886">
    <property type="term" value="C:plasma membrane"/>
    <property type="evidence" value="ECO:0007669"/>
    <property type="project" value="TreeGrafter"/>
</dbReference>
<dbReference type="GO" id="GO:0004721">
    <property type="term" value="F:phosphoprotein phosphatase activity"/>
    <property type="evidence" value="ECO:0007669"/>
    <property type="project" value="TreeGrafter"/>
</dbReference>
<keyword evidence="12" id="KW-1185">Reference proteome</keyword>
<dbReference type="InterPro" id="IPR004358">
    <property type="entry name" value="Sig_transdc_His_kin-like_C"/>
</dbReference>
<dbReference type="NCBIfam" id="TIGR00229">
    <property type="entry name" value="sensory_box"/>
    <property type="match status" value="1"/>
</dbReference>
<evidence type="ECO:0000256" key="5">
    <source>
        <dbReference type="ARBA" id="ARBA00022679"/>
    </source>
</evidence>
<evidence type="ECO:0000259" key="10">
    <source>
        <dbReference type="PROSITE" id="PS50109"/>
    </source>
</evidence>
<sequence>MKKKIYWNMCLIALVAIVLSSVLSTVVYYNRLEMQMKREVITEAKYLQSGMELSGNDYLTAIAGRIRGGSQNRITLIGADGTVLYDNYASNDEMENHGDRPEVLSAFEKGSGENTRFSETLAEKTYYYAVLLNDGTVVRVANTTKSVLASVLQLIPFMAVLAVAVLALSMALADWQTKRIVKPINELDLDHPEENHIYDELAPLVGKVERQQRTIQNQIDTLKAKQKEFAAITENMSEGFIVVGKKAEVASYNTSAMRILGVDEQYAKENGVNILNFNRSQIFRKAVDDALDGMHSEHYMDIAGRCYQIIANPVMDGGEVSGAIIVILDVTEKQEREGLRREFSANVSHELKTPLTSISGYAEIMKNGLVKPEDMKRFSENIYHEAQRMITLIGDIIKLSQLDENQVDLDKSQVDLYQIAFGVTERLKGHAKNQNVKLELKGESAVVNGTGQILDEMIYNLCDNGIKYNRKDGSVTVTVGWENERAYISVSDTGIGIPEADKDRVFERFYRVDKSHSQQIGGTGLGLSIVKHGAIYHKAQVLMDSQVGVGTTVKIVF</sequence>